<evidence type="ECO:0000313" key="2">
    <source>
        <dbReference type="Proteomes" id="UP000094795"/>
    </source>
</evidence>
<organism evidence="1 2">
    <name type="scientific">Hoeflea olei</name>
    <dbReference type="NCBI Taxonomy" id="1480615"/>
    <lineage>
        <taxon>Bacteria</taxon>
        <taxon>Pseudomonadati</taxon>
        <taxon>Pseudomonadota</taxon>
        <taxon>Alphaproteobacteria</taxon>
        <taxon>Hyphomicrobiales</taxon>
        <taxon>Rhizobiaceae</taxon>
        <taxon>Hoeflea</taxon>
    </lineage>
</organism>
<evidence type="ECO:0000313" key="1">
    <source>
        <dbReference type="EMBL" id="OCW56114.1"/>
    </source>
</evidence>
<comment type="caution">
    <text evidence="1">The sequence shown here is derived from an EMBL/GenBank/DDBJ whole genome shotgun (WGS) entry which is preliminary data.</text>
</comment>
<accession>A0A1C1YRK7</accession>
<keyword evidence="2" id="KW-1185">Reference proteome</keyword>
<dbReference type="EMBL" id="LQZT01000048">
    <property type="protein sequence ID" value="OCW56114.1"/>
    <property type="molecule type" value="Genomic_DNA"/>
</dbReference>
<gene>
    <name evidence="1" type="ORF">AWJ14_12985</name>
</gene>
<name>A0A1C1YRK7_9HYPH</name>
<sequence>MLTVSRQQAIEKAACYQAVNTDAQAAGFSRCRQACGFHSILKVVDAGCHAFDKIASSFRQANAAGIALEERSAKLIFQRLYASADT</sequence>
<dbReference type="Proteomes" id="UP000094795">
    <property type="component" value="Unassembled WGS sequence"/>
</dbReference>
<dbReference type="AlphaFoldDB" id="A0A1C1YRK7"/>
<reference evidence="1 2" key="1">
    <citation type="submission" date="2015-12" db="EMBL/GenBank/DDBJ databases">
        <authorList>
            <person name="Shamseldin A."/>
            <person name="Moawad H."/>
            <person name="Abd El-Rahim W.M."/>
            <person name="Sadowsky M.J."/>
        </authorList>
    </citation>
    <scope>NUCLEOTIDE SEQUENCE [LARGE SCALE GENOMIC DNA]</scope>
    <source>
        <strain evidence="1 2">JC234</strain>
    </source>
</reference>
<proteinExistence type="predicted"/>
<protein>
    <submittedName>
        <fullName evidence="1">Uncharacterized protein</fullName>
    </submittedName>
</protein>